<reference evidence="1 2" key="1">
    <citation type="journal article" date="2014" name="Am. J. Bot.">
        <title>Genome assembly and annotation for red clover (Trifolium pratense; Fabaceae).</title>
        <authorList>
            <person name="Istvanek J."/>
            <person name="Jaros M."/>
            <person name="Krenek A."/>
            <person name="Repkova J."/>
        </authorList>
    </citation>
    <scope>NUCLEOTIDE SEQUENCE [LARGE SCALE GENOMIC DNA]</scope>
    <source>
        <strain evidence="2">cv. Tatra</strain>
        <tissue evidence="1">Young leaves</tissue>
    </source>
</reference>
<name>A0A2K3K6D0_TRIPR</name>
<protein>
    <submittedName>
        <fullName evidence="1">Uncharacterized protein</fullName>
    </submittedName>
</protein>
<organism evidence="1 2">
    <name type="scientific">Trifolium pratense</name>
    <name type="common">Red clover</name>
    <dbReference type="NCBI Taxonomy" id="57577"/>
    <lineage>
        <taxon>Eukaryota</taxon>
        <taxon>Viridiplantae</taxon>
        <taxon>Streptophyta</taxon>
        <taxon>Embryophyta</taxon>
        <taxon>Tracheophyta</taxon>
        <taxon>Spermatophyta</taxon>
        <taxon>Magnoliopsida</taxon>
        <taxon>eudicotyledons</taxon>
        <taxon>Gunneridae</taxon>
        <taxon>Pentapetalae</taxon>
        <taxon>rosids</taxon>
        <taxon>fabids</taxon>
        <taxon>Fabales</taxon>
        <taxon>Fabaceae</taxon>
        <taxon>Papilionoideae</taxon>
        <taxon>50 kb inversion clade</taxon>
        <taxon>NPAAA clade</taxon>
        <taxon>Hologalegina</taxon>
        <taxon>IRL clade</taxon>
        <taxon>Trifolieae</taxon>
        <taxon>Trifolium</taxon>
    </lineage>
</organism>
<reference evidence="1 2" key="2">
    <citation type="journal article" date="2017" name="Front. Plant Sci.">
        <title>Gene Classification and Mining of Molecular Markers Useful in Red Clover (Trifolium pratense) Breeding.</title>
        <authorList>
            <person name="Istvanek J."/>
            <person name="Dluhosova J."/>
            <person name="Dluhos P."/>
            <person name="Patkova L."/>
            <person name="Nedelnik J."/>
            <person name="Repkova J."/>
        </authorList>
    </citation>
    <scope>NUCLEOTIDE SEQUENCE [LARGE SCALE GENOMIC DNA]</scope>
    <source>
        <strain evidence="2">cv. Tatra</strain>
        <tissue evidence="1">Young leaves</tissue>
    </source>
</reference>
<proteinExistence type="predicted"/>
<gene>
    <name evidence="1" type="ORF">L195_g060862</name>
</gene>
<evidence type="ECO:0000313" key="1">
    <source>
        <dbReference type="EMBL" id="PNX61839.1"/>
    </source>
</evidence>
<feature type="non-terminal residue" evidence="1">
    <location>
        <position position="77"/>
    </location>
</feature>
<dbReference type="EMBL" id="ASHM01143981">
    <property type="protein sequence ID" value="PNX61839.1"/>
    <property type="molecule type" value="Genomic_DNA"/>
</dbReference>
<dbReference type="Proteomes" id="UP000236291">
    <property type="component" value="Unassembled WGS sequence"/>
</dbReference>
<accession>A0A2K3K6D0</accession>
<dbReference type="AlphaFoldDB" id="A0A2K3K6D0"/>
<sequence length="77" mass="8836">MKNAQILKRVREVVFCDFSEEGRQFSGNDSSSSHFPKVRDLSEERCRSPLTSKAFILSSFQIVRSTREMGSNDSFIK</sequence>
<evidence type="ECO:0000313" key="2">
    <source>
        <dbReference type="Proteomes" id="UP000236291"/>
    </source>
</evidence>
<comment type="caution">
    <text evidence="1">The sequence shown here is derived from an EMBL/GenBank/DDBJ whole genome shotgun (WGS) entry which is preliminary data.</text>
</comment>